<evidence type="ECO:0000256" key="7">
    <source>
        <dbReference type="ARBA" id="ARBA00047899"/>
    </source>
</evidence>
<evidence type="ECO:0000256" key="5">
    <source>
        <dbReference type="ARBA" id="ARBA00022777"/>
    </source>
</evidence>
<evidence type="ECO:0000313" key="11">
    <source>
        <dbReference type="Proteomes" id="UP000593575"/>
    </source>
</evidence>
<dbReference type="GO" id="GO:0005886">
    <property type="term" value="C:plasma membrane"/>
    <property type="evidence" value="ECO:0007669"/>
    <property type="project" value="TreeGrafter"/>
</dbReference>
<comment type="catalytic activity">
    <reaction evidence="8">
        <text>L-seryl-[protein] + ATP = O-phospho-L-seryl-[protein] + ADP + H(+)</text>
        <dbReference type="Rhea" id="RHEA:17989"/>
        <dbReference type="Rhea" id="RHEA-COMP:9863"/>
        <dbReference type="Rhea" id="RHEA-COMP:11604"/>
        <dbReference type="ChEBI" id="CHEBI:15378"/>
        <dbReference type="ChEBI" id="CHEBI:29999"/>
        <dbReference type="ChEBI" id="CHEBI:30616"/>
        <dbReference type="ChEBI" id="CHEBI:83421"/>
        <dbReference type="ChEBI" id="CHEBI:456216"/>
        <dbReference type="EC" id="2.7.11.1"/>
    </reaction>
</comment>
<sequence>GELPRGQEIAIKRLSAKSCQGLEEFKNEIILIAELHYRNLVRLLDKARKEKLDWRTRLSIIEGIARGLLYLHRDSRLRIIHKDLKASNILLDGEMNPKISDFGMARIFRGNQHEANTVRVAWDLWNEDKAMDLIDPSIRDSCSSNEMLKCIHIRMLCMQDSAMHRPTMAAVMLLLESETPTLPMPRQPSYASMRSSIGANFISDGQEIVSSNNLTVTMVVGR</sequence>
<dbReference type="InterPro" id="IPR011009">
    <property type="entry name" value="Kinase-like_dom_sf"/>
</dbReference>
<feature type="domain" description="Protein kinase" evidence="9">
    <location>
        <begin position="1"/>
        <end position="222"/>
    </location>
</feature>
<evidence type="ECO:0000259" key="9">
    <source>
        <dbReference type="PROSITE" id="PS50011"/>
    </source>
</evidence>
<evidence type="ECO:0000313" key="10">
    <source>
        <dbReference type="EMBL" id="MBA0829765.1"/>
    </source>
</evidence>
<feature type="non-terminal residue" evidence="10">
    <location>
        <position position="222"/>
    </location>
</feature>
<dbReference type="InterPro" id="IPR008271">
    <property type="entry name" value="Ser/Thr_kinase_AS"/>
</dbReference>
<dbReference type="InterPro" id="IPR000719">
    <property type="entry name" value="Prot_kinase_dom"/>
</dbReference>
<dbReference type="GO" id="GO:0005524">
    <property type="term" value="F:ATP binding"/>
    <property type="evidence" value="ECO:0007669"/>
    <property type="project" value="UniProtKB-KW"/>
</dbReference>
<dbReference type="SMART" id="SM00220">
    <property type="entry name" value="S_TKc"/>
    <property type="match status" value="1"/>
</dbReference>
<keyword evidence="5" id="KW-0418">Kinase</keyword>
<evidence type="ECO:0000256" key="2">
    <source>
        <dbReference type="ARBA" id="ARBA00022527"/>
    </source>
</evidence>
<keyword evidence="6" id="KW-0067">ATP-binding</keyword>
<name>A0A7J9J8I9_9ROSI</name>
<dbReference type="FunFam" id="1.10.510.10:FF:001023">
    <property type="entry name" value="Os07g0541700 protein"/>
    <property type="match status" value="1"/>
</dbReference>
<gene>
    <name evidence="10" type="ORF">Goarm_014348</name>
</gene>
<dbReference type="SUPFAM" id="SSF56112">
    <property type="entry name" value="Protein kinase-like (PK-like)"/>
    <property type="match status" value="1"/>
</dbReference>
<dbReference type="Pfam" id="PF00069">
    <property type="entry name" value="Pkinase"/>
    <property type="match status" value="1"/>
</dbReference>
<dbReference type="Gene3D" id="1.10.510.10">
    <property type="entry name" value="Transferase(Phosphotransferase) domain 1"/>
    <property type="match status" value="3"/>
</dbReference>
<dbReference type="PROSITE" id="PS00108">
    <property type="entry name" value="PROTEIN_KINASE_ST"/>
    <property type="match status" value="1"/>
</dbReference>
<evidence type="ECO:0000256" key="6">
    <source>
        <dbReference type="ARBA" id="ARBA00022840"/>
    </source>
</evidence>
<keyword evidence="2" id="KW-0723">Serine/threonine-protein kinase</keyword>
<dbReference type="GO" id="GO:0004674">
    <property type="term" value="F:protein serine/threonine kinase activity"/>
    <property type="evidence" value="ECO:0007669"/>
    <property type="project" value="UniProtKB-KW"/>
</dbReference>
<evidence type="ECO:0000256" key="4">
    <source>
        <dbReference type="ARBA" id="ARBA00022741"/>
    </source>
</evidence>
<dbReference type="EMBL" id="JABFAE010000006">
    <property type="protein sequence ID" value="MBA0829765.1"/>
    <property type="molecule type" value="Genomic_DNA"/>
</dbReference>
<comment type="catalytic activity">
    <reaction evidence="7">
        <text>L-threonyl-[protein] + ATP = O-phospho-L-threonyl-[protein] + ADP + H(+)</text>
        <dbReference type="Rhea" id="RHEA:46608"/>
        <dbReference type="Rhea" id="RHEA-COMP:11060"/>
        <dbReference type="Rhea" id="RHEA-COMP:11605"/>
        <dbReference type="ChEBI" id="CHEBI:15378"/>
        <dbReference type="ChEBI" id="CHEBI:30013"/>
        <dbReference type="ChEBI" id="CHEBI:30616"/>
        <dbReference type="ChEBI" id="CHEBI:61977"/>
        <dbReference type="ChEBI" id="CHEBI:456216"/>
        <dbReference type="EC" id="2.7.11.1"/>
    </reaction>
</comment>
<evidence type="ECO:0000256" key="1">
    <source>
        <dbReference type="ARBA" id="ARBA00012513"/>
    </source>
</evidence>
<evidence type="ECO:0000256" key="3">
    <source>
        <dbReference type="ARBA" id="ARBA00022679"/>
    </source>
</evidence>
<keyword evidence="11" id="KW-1185">Reference proteome</keyword>
<comment type="caution">
    <text evidence="10">The sequence shown here is derived from an EMBL/GenBank/DDBJ whole genome shotgun (WGS) entry which is preliminary data.</text>
</comment>
<dbReference type="PROSITE" id="PS50011">
    <property type="entry name" value="PROTEIN_KINASE_DOM"/>
    <property type="match status" value="1"/>
</dbReference>
<dbReference type="PANTHER" id="PTHR27002">
    <property type="entry name" value="RECEPTOR-LIKE SERINE/THREONINE-PROTEIN KINASE SD1-8"/>
    <property type="match status" value="1"/>
</dbReference>
<dbReference type="EC" id="2.7.11.1" evidence="1"/>
<dbReference type="AlphaFoldDB" id="A0A7J9J8I9"/>
<keyword evidence="3" id="KW-0808">Transferase</keyword>
<dbReference type="Proteomes" id="UP000593575">
    <property type="component" value="Unassembled WGS sequence"/>
</dbReference>
<protein>
    <recommendedName>
        <fullName evidence="1">non-specific serine/threonine protein kinase</fullName>
        <ecNumber evidence="1">2.7.11.1</ecNumber>
    </recommendedName>
</protein>
<keyword evidence="4" id="KW-0547">Nucleotide-binding</keyword>
<reference evidence="10 11" key="1">
    <citation type="journal article" date="2019" name="Genome Biol. Evol.">
        <title>Insights into the evolution of the New World diploid cottons (Gossypium, subgenus Houzingenia) based on genome sequencing.</title>
        <authorList>
            <person name="Grover C.E."/>
            <person name="Arick M.A. 2nd"/>
            <person name="Thrash A."/>
            <person name="Conover J.L."/>
            <person name="Sanders W.S."/>
            <person name="Peterson D.G."/>
            <person name="Frelichowski J.E."/>
            <person name="Scheffler J.A."/>
            <person name="Scheffler B.E."/>
            <person name="Wendel J.F."/>
        </authorList>
    </citation>
    <scope>NUCLEOTIDE SEQUENCE [LARGE SCALE GENOMIC DNA]</scope>
    <source>
        <strain evidence="10">6</strain>
        <tissue evidence="10">Leaf</tissue>
    </source>
</reference>
<evidence type="ECO:0000256" key="8">
    <source>
        <dbReference type="ARBA" id="ARBA00048679"/>
    </source>
</evidence>
<organism evidence="10 11">
    <name type="scientific">Gossypium armourianum</name>
    <dbReference type="NCBI Taxonomy" id="34283"/>
    <lineage>
        <taxon>Eukaryota</taxon>
        <taxon>Viridiplantae</taxon>
        <taxon>Streptophyta</taxon>
        <taxon>Embryophyta</taxon>
        <taxon>Tracheophyta</taxon>
        <taxon>Spermatophyta</taxon>
        <taxon>Magnoliopsida</taxon>
        <taxon>eudicotyledons</taxon>
        <taxon>Gunneridae</taxon>
        <taxon>Pentapetalae</taxon>
        <taxon>rosids</taxon>
        <taxon>malvids</taxon>
        <taxon>Malvales</taxon>
        <taxon>Malvaceae</taxon>
        <taxon>Malvoideae</taxon>
        <taxon>Gossypium</taxon>
    </lineage>
</organism>
<accession>A0A7J9J8I9</accession>
<proteinExistence type="predicted"/>
<dbReference type="PANTHER" id="PTHR27002:SF932">
    <property type="entry name" value="RECEPTOR-LIKE SERINE_THREONINE-PROTEIN KINASE"/>
    <property type="match status" value="1"/>
</dbReference>